<name>A0A0M6YCY7_9HYPH</name>
<proteinExistence type="predicted"/>
<dbReference type="Proteomes" id="UP000048926">
    <property type="component" value="Unassembled WGS sequence"/>
</dbReference>
<dbReference type="EMBL" id="CXST01000009">
    <property type="protein sequence ID" value="CTQ47564.1"/>
    <property type="molecule type" value="Genomic_DNA"/>
</dbReference>
<sequence>MKKPRRIQLITYLNPEIHGRITSHAKRTNMSVSKVAERILESGKFPDKSLDQAILRLLEINADQARLGNLLLKGMNETADGHVVRQMQSLLRDVRQTQSQIKACVAELKP</sequence>
<organism evidence="1 2">
    <name type="scientific">Roseibium aggregatum</name>
    <dbReference type="NCBI Taxonomy" id="187304"/>
    <lineage>
        <taxon>Bacteria</taxon>
        <taxon>Pseudomonadati</taxon>
        <taxon>Pseudomonadota</taxon>
        <taxon>Alphaproteobacteria</taxon>
        <taxon>Hyphomicrobiales</taxon>
        <taxon>Stappiaceae</taxon>
        <taxon>Roseibium</taxon>
    </lineage>
</organism>
<dbReference type="OrthoDB" id="7364769at2"/>
<dbReference type="RefSeq" id="WP_055661584.1">
    <property type="nucleotide sequence ID" value="NZ_CXST01000009.1"/>
</dbReference>
<evidence type="ECO:0000313" key="2">
    <source>
        <dbReference type="Proteomes" id="UP000048926"/>
    </source>
</evidence>
<protein>
    <submittedName>
        <fullName evidence="1">Uncharacterized protein</fullName>
    </submittedName>
</protein>
<keyword evidence="2" id="KW-1185">Reference proteome</keyword>
<reference evidence="2" key="1">
    <citation type="submission" date="2015-07" db="EMBL/GenBank/DDBJ databases">
        <authorList>
            <person name="Rodrigo-Torres Lidia"/>
            <person name="Arahal R.David."/>
        </authorList>
    </citation>
    <scope>NUCLEOTIDE SEQUENCE [LARGE SCALE GENOMIC DNA]</scope>
    <source>
        <strain evidence="2">CECT 4801</strain>
    </source>
</reference>
<accession>A0A0M6YCY7</accession>
<gene>
    <name evidence="1" type="ORF">LAL4801_06026</name>
</gene>
<evidence type="ECO:0000313" key="1">
    <source>
        <dbReference type="EMBL" id="CTQ47564.1"/>
    </source>
</evidence>
<dbReference type="AlphaFoldDB" id="A0A0M6YCY7"/>